<evidence type="ECO:0000256" key="1">
    <source>
        <dbReference type="SAM" id="MobiDB-lite"/>
    </source>
</evidence>
<dbReference type="AlphaFoldDB" id="A0A4R6IWU9"/>
<gene>
    <name evidence="2" type="ORF">BC659_2514</name>
</gene>
<accession>A0A4R6IWU9</accession>
<proteinExistence type="predicted"/>
<dbReference type="Proteomes" id="UP000295741">
    <property type="component" value="Unassembled WGS sequence"/>
</dbReference>
<reference evidence="2 3" key="1">
    <citation type="submission" date="2019-03" db="EMBL/GenBank/DDBJ databases">
        <title>Genomic Encyclopedia of Archaeal and Bacterial Type Strains, Phase II (KMG-II): from individual species to whole genera.</title>
        <authorList>
            <person name="Goeker M."/>
        </authorList>
    </citation>
    <scope>NUCLEOTIDE SEQUENCE [LARGE SCALE GENOMIC DNA]</scope>
    <source>
        <strain evidence="2 3">DSM 28323</strain>
    </source>
</reference>
<sequence>MSTHYGGPVPYPLAQEELNEYYAIFSKSPYYRESITYTISELHAYLDKARIALTEMGVADVEQQCLSLLPCINKADQKLDVLLVPSYMSTEPNENGMFKHQFKRRFGQMQGNPGLPDPGNLFNDTPEEDLLDAYDTGNGTP</sequence>
<evidence type="ECO:0000313" key="3">
    <source>
        <dbReference type="Proteomes" id="UP000295741"/>
    </source>
</evidence>
<evidence type="ECO:0000313" key="2">
    <source>
        <dbReference type="EMBL" id="TDO27193.1"/>
    </source>
</evidence>
<dbReference type="EMBL" id="SNWP01000011">
    <property type="protein sequence ID" value="TDO27193.1"/>
    <property type="molecule type" value="Genomic_DNA"/>
</dbReference>
<dbReference type="OrthoDB" id="677274at2"/>
<comment type="caution">
    <text evidence="2">The sequence shown here is derived from an EMBL/GenBank/DDBJ whole genome shotgun (WGS) entry which is preliminary data.</text>
</comment>
<feature type="region of interest" description="Disordered" evidence="1">
    <location>
        <begin position="108"/>
        <end position="141"/>
    </location>
</feature>
<organism evidence="2 3">
    <name type="scientific">Sediminibacterium goheungense</name>
    <dbReference type="NCBI Taxonomy" id="1086393"/>
    <lineage>
        <taxon>Bacteria</taxon>
        <taxon>Pseudomonadati</taxon>
        <taxon>Bacteroidota</taxon>
        <taxon>Chitinophagia</taxon>
        <taxon>Chitinophagales</taxon>
        <taxon>Chitinophagaceae</taxon>
        <taxon>Sediminibacterium</taxon>
    </lineage>
</organism>
<keyword evidence="3" id="KW-1185">Reference proteome</keyword>
<dbReference type="RefSeq" id="WP_133475054.1">
    <property type="nucleotide sequence ID" value="NZ_SNWP01000011.1"/>
</dbReference>
<protein>
    <submittedName>
        <fullName evidence="2">Uncharacterized protein</fullName>
    </submittedName>
</protein>
<name>A0A4R6IWU9_9BACT</name>